<dbReference type="GO" id="GO:0048040">
    <property type="term" value="F:UDP-glucuronate decarboxylase activity"/>
    <property type="evidence" value="ECO:0007669"/>
    <property type="project" value="TreeGrafter"/>
</dbReference>
<dbReference type="PANTHER" id="PTHR43078:SF6">
    <property type="entry name" value="UDP-GLUCURONIC ACID DECARBOXYLASE 1"/>
    <property type="match status" value="1"/>
</dbReference>
<dbReference type="CDD" id="cd05230">
    <property type="entry name" value="UGD_SDR_e"/>
    <property type="match status" value="1"/>
</dbReference>
<evidence type="ECO:0000256" key="8">
    <source>
        <dbReference type="ARBA" id="ARBA00023034"/>
    </source>
</evidence>
<accession>A0A6C0BUI1</accession>
<dbReference type="GO" id="GO:0032580">
    <property type="term" value="C:Golgi cisterna membrane"/>
    <property type="evidence" value="ECO:0007669"/>
    <property type="project" value="UniProtKB-SubCell"/>
</dbReference>
<evidence type="ECO:0000256" key="7">
    <source>
        <dbReference type="ARBA" id="ARBA00023027"/>
    </source>
</evidence>
<comment type="cofactor">
    <cofactor evidence="1">
        <name>NAD(+)</name>
        <dbReference type="ChEBI" id="CHEBI:57540"/>
    </cofactor>
</comment>
<reference evidence="14" key="1">
    <citation type="journal article" date="2020" name="Nature">
        <title>Giant virus diversity and host interactions through global metagenomics.</title>
        <authorList>
            <person name="Schulz F."/>
            <person name="Roux S."/>
            <person name="Paez-Espino D."/>
            <person name="Jungbluth S."/>
            <person name="Walsh D.A."/>
            <person name="Denef V.J."/>
            <person name="McMahon K.D."/>
            <person name="Konstantinidis K.T."/>
            <person name="Eloe-Fadrosh E.A."/>
            <person name="Kyrpides N.C."/>
            <person name="Woyke T."/>
        </authorList>
    </citation>
    <scope>NUCLEOTIDE SEQUENCE</scope>
    <source>
        <strain evidence="14">GVMAG-M-3300018428-16</strain>
    </source>
</reference>
<dbReference type="InterPro" id="IPR001509">
    <property type="entry name" value="Epimerase_deHydtase"/>
</dbReference>
<dbReference type="GO" id="GO:0033320">
    <property type="term" value="P:UDP-D-xylose biosynthetic process"/>
    <property type="evidence" value="ECO:0007669"/>
    <property type="project" value="UniProtKB-UniPathway"/>
</dbReference>
<evidence type="ECO:0000256" key="4">
    <source>
        <dbReference type="ARBA" id="ARBA00022793"/>
    </source>
</evidence>
<dbReference type="GO" id="GO:0000139">
    <property type="term" value="C:Golgi membrane"/>
    <property type="evidence" value="ECO:0007669"/>
    <property type="project" value="UniProtKB-SubCell"/>
</dbReference>
<feature type="domain" description="NAD-dependent epimerase/dehydratase" evidence="13">
    <location>
        <begin position="5"/>
        <end position="241"/>
    </location>
</feature>
<evidence type="ECO:0000256" key="6">
    <source>
        <dbReference type="ARBA" id="ARBA00022989"/>
    </source>
</evidence>
<keyword evidence="5" id="KW-0735">Signal-anchor</keyword>
<dbReference type="InterPro" id="IPR036291">
    <property type="entry name" value="NAD(P)-bd_dom_sf"/>
</dbReference>
<name>A0A6C0BUI1_9ZZZZ</name>
<keyword evidence="6" id="KW-1133">Transmembrane helix</keyword>
<evidence type="ECO:0000256" key="5">
    <source>
        <dbReference type="ARBA" id="ARBA00022968"/>
    </source>
</evidence>
<dbReference type="FunFam" id="3.40.50.720:FF:000065">
    <property type="entry name" value="UDP-glucuronic acid decarboxylase 1"/>
    <property type="match status" value="1"/>
</dbReference>
<comment type="subcellular location">
    <subcellularLocation>
        <location evidence="2">Golgi apparatus membrane</location>
        <topology evidence="2">Single-pass type II membrane protein</topology>
    </subcellularLocation>
    <subcellularLocation>
        <location evidence="12">Golgi apparatus</location>
        <location evidence="12">Golgi stack membrane</location>
    </subcellularLocation>
</comment>
<keyword evidence="10" id="KW-0325">Glycoprotein</keyword>
<evidence type="ECO:0000259" key="13">
    <source>
        <dbReference type="Pfam" id="PF01370"/>
    </source>
</evidence>
<dbReference type="GO" id="GO:0042732">
    <property type="term" value="P:D-xylose metabolic process"/>
    <property type="evidence" value="ECO:0007669"/>
    <property type="project" value="InterPro"/>
</dbReference>
<evidence type="ECO:0000256" key="10">
    <source>
        <dbReference type="ARBA" id="ARBA00023180"/>
    </source>
</evidence>
<sequence>MSKTILVTGGAGFIGYHLCKKLLDEGNTVICVDNLTSGSIENTKRLTNNKKYSFYKHDVENIFMIDSDIDEIYHLACPASPPFYQSNPIKTLDTNYIGTKNILELAVKKKSKVLLTSTSEVYGDPIISPQHEEYRGNVNTIGIRSCYDEGKRIAETLMIEYERCYKLTVKIARIFNTYGPYMNKNDGRVVSNFINQMIDDKDITVYGDGKQTRSFCYVDDTVEGLIKLMNTDGFRGPVNIGNNAEMTINELLVTIQLLMPDTKTSIVYKDLPEDDPKQRRPNINLAREKLNWEPKIFLYEGLKHTINYFNSLRTDDMLEILNVTY</sequence>
<proteinExistence type="predicted"/>
<evidence type="ECO:0000256" key="9">
    <source>
        <dbReference type="ARBA" id="ARBA00023136"/>
    </source>
</evidence>
<dbReference type="Pfam" id="PF01370">
    <property type="entry name" value="Epimerase"/>
    <property type="match status" value="1"/>
</dbReference>
<keyword evidence="7" id="KW-0520">NAD</keyword>
<evidence type="ECO:0000256" key="12">
    <source>
        <dbReference type="ARBA" id="ARBA00037859"/>
    </source>
</evidence>
<evidence type="ECO:0000256" key="11">
    <source>
        <dbReference type="ARBA" id="ARBA00023239"/>
    </source>
</evidence>
<keyword evidence="8" id="KW-0333">Golgi apparatus</keyword>
<keyword evidence="4" id="KW-0210">Decarboxylase</keyword>
<dbReference type="AlphaFoldDB" id="A0A6C0BUI1"/>
<evidence type="ECO:0000256" key="1">
    <source>
        <dbReference type="ARBA" id="ARBA00001911"/>
    </source>
</evidence>
<dbReference type="Gene3D" id="3.40.50.720">
    <property type="entry name" value="NAD(P)-binding Rossmann-like Domain"/>
    <property type="match status" value="1"/>
</dbReference>
<keyword evidence="3" id="KW-0812">Transmembrane</keyword>
<keyword evidence="9" id="KW-0472">Membrane</keyword>
<protein>
    <recommendedName>
        <fullName evidence="13">NAD-dependent epimerase/dehydratase domain-containing protein</fullName>
    </recommendedName>
</protein>
<dbReference type="GO" id="GO:0070403">
    <property type="term" value="F:NAD+ binding"/>
    <property type="evidence" value="ECO:0007669"/>
    <property type="project" value="InterPro"/>
</dbReference>
<keyword evidence="11" id="KW-0456">Lyase</keyword>
<dbReference type="EMBL" id="MN739235">
    <property type="protein sequence ID" value="QHS94903.1"/>
    <property type="molecule type" value="Genomic_DNA"/>
</dbReference>
<evidence type="ECO:0000256" key="3">
    <source>
        <dbReference type="ARBA" id="ARBA00022692"/>
    </source>
</evidence>
<dbReference type="UniPathway" id="UPA00796">
    <property type="reaction ID" value="UER00771"/>
</dbReference>
<dbReference type="SUPFAM" id="SSF51735">
    <property type="entry name" value="NAD(P)-binding Rossmann-fold domains"/>
    <property type="match status" value="1"/>
</dbReference>
<evidence type="ECO:0000313" key="14">
    <source>
        <dbReference type="EMBL" id="QHS94903.1"/>
    </source>
</evidence>
<dbReference type="PANTHER" id="PTHR43078">
    <property type="entry name" value="UDP-GLUCURONIC ACID DECARBOXYLASE-RELATED"/>
    <property type="match status" value="1"/>
</dbReference>
<dbReference type="InterPro" id="IPR044516">
    <property type="entry name" value="UXS-like"/>
</dbReference>
<evidence type="ECO:0000256" key="2">
    <source>
        <dbReference type="ARBA" id="ARBA00004323"/>
    </source>
</evidence>
<organism evidence="14">
    <name type="scientific">viral metagenome</name>
    <dbReference type="NCBI Taxonomy" id="1070528"/>
    <lineage>
        <taxon>unclassified sequences</taxon>
        <taxon>metagenomes</taxon>
        <taxon>organismal metagenomes</taxon>
    </lineage>
</organism>